<dbReference type="EMBL" id="QFOT01000035">
    <property type="protein sequence ID" value="PZP56172.1"/>
    <property type="molecule type" value="Genomic_DNA"/>
</dbReference>
<reference evidence="1 2" key="1">
    <citation type="submission" date="2017-08" db="EMBL/GenBank/DDBJ databases">
        <title>Infants hospitalized years apart are colonized by the same room-sourced microbial strains.</title>
        <authorList>
            <person name="Brooks B."/>
            <person name="Olm M.R."/>
            <person name="Firek B.A."/>
            <person name="Baker R."/>
            <person name="Thomas B.C."/>
            <person name="Morowitz M.J."/>
            <person name="Banfield J.F."/>
        </authorList>
    </citation>
    <scope>NUCLEOTIDE SEQUENCE [LARGE SCALE GENOMIC DNA]</scope>
    <source>
        <strain evidence="1">S2_006_000_R2_64</strain>
    </source>
</reference>
<proteinExistence type="predicted"/>
<evidence type="ECO:0000313" key="1">
    <source>
        <dbReference type="EMBL" id="PZP56172.1"/>
    </source>
</evidence>
<comment type="caution">
    <text evidence="1">The sequence shown here is derived from an EMBL/GenBank/DDBJ whole genome shotgun (WGS) entry which is preliminary data.</text>
</comment>
<sequence>MRKYLVCLLAISLLSACGDGRGEKDKKLALGCQAGLKALLAQDKFDRQIDKVTSRKFKDESEGRRVTLKATTKNKQFGYEKDESFNCLFAETSNILGWKAEVQQLNIGEDVFGKKDGQIIGDMNDFLELTGAVEAAMK</sequence>
<protein>
    <recommendedName>
        <fullName evidence="3">Lipoprotein</fullName>
    </recommendedName>
</protein>
<dbReference type="AlphaFoldDB" id="A0A2W5HKD8"/>
<accession>A0A2W5HKD8</accession>
<gene>
    <name evidence="1" type="ORF">DI586_04615</name>
</gene>
<name>A0A2W5HKD8_9BACT</name>
<organism evidence="1 2">
    <name type="scientific">Micavibrio aeruginosavorus</name>
    <dbReference type="NCBI Taxonomy" id="349221"/>
    <lineage>
        <taxon>Bacteria</taxon>
        <taxon>Pseudomonadati</taxon>
        <taxon>Bdellovibrionota</taxon>
        <taxon>Bdellovibrionia</taxon>
        <taxon>Bdellovibrionales</taxon>
        <taxon>Pseudobdellovibrionaceae</taxon>
        <taxon>Micavibrio</taxon>
    </lineage>
</organism>
<dbReference type="PROSITE" id="PS51257">
    <property type="entry name" value="PROKAR_LIPOPROTEIN"/>
    <property type="match status" value="1"/>
</dbReference>
<evidence type="ECO:0008006" key="3">
    <source>
        <dbReference type="Google" id="ProtNLM"/>
    </source>
</evidence>
<evidence type="ECO:0000313" key="2">
    <source>
        <dbReference type="Proteomes" id="UP000249739"/>
    </source>
</evidence>
<dbReference type="Proteomes" id="UP000249739">
    <property type="component" value="Unassembled WGS sequence"/>
</dbReference>